<keyword evidence="4 6" id="KW-1133">Transmembrane helix</keyword>
<dbReference type="EMBL" id="AUZY01007894">
    <property type="protein sequence ID" value="EQD48312.1"/>
    <property type="molecule type" value="Genomic_DNA"/>
</dbReference>
<dbReference type="AlphaFoldDB" id="T0ZUM8"/>
<accession>T0ZUM8</accession>
<evidence type="ECO:0000313" key="7">
    <source>
        <dbReference type="EMBL" id="EQD48312.1"/>
    </source>
</evidence>
<dbReference type="GO" id="GO:0070069">
    <property type="term" value="C:cytochrome complex"/>
    <property type="evidence" value="ECO:0007669"/>
    <property type="project" value="TreeGrafter"/>
</dbReference>
<dbReference type="GO" id="GO:0016682">
    <property type="term" value="F:oxidoreductase activity, acting on diphenols and related substances as donors, oxygen as acceptor"/>
    <property type="evidence" value="ECO:0007669"/>
    <property type="project" value="TreeGrafter"/>
</dbReference>
<evidence type="ECO:0000256" key="6">
    <source>
        <dbReference type="SAM" id="Phobius"/>
    </source>
</evidence>
<dbReference type="GO" id="GO:0005886">
    <property type="term" value="C:plasma membrane"/>
    <property type="evidence" value="ECO:0007669"/>
    <property type="project" value="UniProtKB-SubCell"/>
</dbReference>
<dbReference type="EC" id="1.10.3.-" evidence="7"/>
<keyword evidence="3 6" id="KW-0812">Transmembrane</keyword>
<dbReference type="PANTHER" id="PTHR43141">
    <property type="entry name" value="CYTOCHROME BD2 SUBUNIT II"/>
    <property type="match status" value="1"/>
</dbReference>
<reference evidence="7" key="1">
    <citation type="submission" date="2013-08" db="EMBL/GenBank/DDBJ databases">
        <authorList>
            <person name="Mendez C."/>
            <person name="Richter M."/>
            <person name="Ferrer M."/>
            <person name="Sanchez J."/>
        </authorList>
    </citation>
    <scope>NUCLEOTIDE SEQUENCE</scope>
</reference>
<evidence type="ECO:0000256" key="2">
    <source>
        <dbReference type="ARBA" id="ARBA00022475"/>
    </source>
</evidence>
<comment type="subcellular location">
    <subcellularLocation>
        <location evidence="1">Cell membrane</location>
        <topology evidence="1">Multi-pass membrane protein</topology>
    </subcellularLocation>
</comment>
<dbReference type="InterPro" id="IPR003317">
    <property type="entry name" value="Cyt-d_oxidase_su2"/>
</dbReference>
<keyword evidence="2" id="KW-1003">Cell membrane</keyword>
<comment type="caution">
    <text evidence="7">The sequence shown here is derived from an EMBL/GenBank/DDBJ whole genome shotgun (WGS) entry which is preliminary data.</text>
</comment>
<dbReference type="GO" id="GO:0019646">
    <property type="term" value="P:aerobic electron transport chain"/>
    <property type="evidence" value="ECO:0007669"/>
    <property type="project" value="TreeGrafter"/>
</dbReference>
<evidence type="ECO:0000256" key="3">
    <source>
        <dbReference type="ARBA" id="ARBA00022692"/>
    </source>
</evidence>
<sequence length="69" mass="7563">SVLCYLGLGISLFPYIVPPDLTLWQAAAPPASQGFLLVGAVVLVPIILAYTAYAYWVFRGKVRPGMHYH</sequence>
<proteinExistence type="predicted"/>
<evidence type="ECO:0000256" key="5">
    <source>
        <dbReference type="ARBA" id="ARBA00023136"/>
    </source>
</evidence>
<protein>
    <submittedName>
        <fullName evidence="7">Cytochrome bd ubiquinol oxidase, subunit II</fullName>
        <ecNumber evidence="7">1.10.3.-</ecNumber>
    </submittedName>
</protein>
<organism evidence="7">
    <name type="scientific">mine drainage metagenome</name>
    <dbReference type="NCBI Taxonomy" id="410659"/>
    <lineage>
        <taxon>unclassified sequences</taxon>
        <taxon>metagenomes</taxon>
        <taxon>ecological metagenomes</taxon>
    </lineage>
</organism>
<gene>
    <name evidence="7" type="ORF">B1B_12090</name>
</gene>
<evidence type="ECO:0000256" key="4">
    <source>
        <dbReference type="ARBA" id="ARBA00022989"/>
    </source>
</evidence>
<dbReference type="GO" id="GO:0009055">
    <property type="term" value="F:electron transfer activity"/>
    <property type="evidence" value="ECO:0007669"/>
    <property type="project" value="TreeGrafter"/>
</dbReference>
<reference evidence="7" key="2">
    <citation type="journal article" date="2014" name="ISME J.">
        <title>Microbial stratification in low pH oxic and suboxic macroscopic growths along an acid mine drainage.</title>
        <authorList>
            <person name="Mendez-Garcia C."/>
            <person name="Mesa V."/>
            <person name="Sprenger R.R."/>
            <person name="Richter M."/>
            <person name="Diez M.S."/>
            <person name="Solano J."/>
            <person name="Bargiela R."/>
            <person name="Golyshina O.V."/>
            <person name="Manteca A."/>
            <person name="Ramos J.L."/>
            <person name="Gallego J.R."/>
            <person name="Llorente I."/>
            <person name="Martins Dos Santos V.A."/>
            <person name="Jensen O.N."/>
            <person name="Pelaez A.I."/>
            <person name="Sanchez J."/>
            <person name="Ferrer M."/>
        </authorList>
    </citation>
    <scope>NUCLEOTIDE SEQUENCE</scope>
</reference>
<dbReference type="Pfam" id="PF02322">
    <property type="entry name" value="Cyt_bd_oxida_II"/>
    <property type="match status" value="1"/>
</dbReference>
<feature type="non-terminal residue" evidence="7">
    <location>
        <position position="1"/>
    </location>
</feature>
<keyword evidence="5 6" id="KW-0472">Membrane</keyword>
<evidence type="ECO:0000256" key="1">
    <source>
        <dbReference type="ARBA" id="ARBA00004651"/>
    </source>
</evidence>
<keyword evidence="7" id="KW-0560">Oxidoreductase</keyword>
<name>T0ZUM8_9ZZZZ</name>
<dbReference type="PANTHER" id="PTHR43141:SF4">
    <property type="entry name" value="CYTOCHROME BD2 SUBUNIT II"/>
    <property type="match status" value="1"/>
</dbReference>
<feature type="transmembrane region" description="Helical" evidence="6">
    <location>
        <begin position="34"/>
        <end position="58"/>
    </location>
</feature>